<protein>
    <recommendedName>
        <fullName evidence="4">DoxX family protein</fullName>
    </recommendedName>
</protein>
<feature type="transmembrane region" description="Helical" evidence="1">
    <location>
        <begin position="43"/>
        <end position="64"/>
    </location>
</feature>
<dbReference type="RefSeq" id="WP_016342704.1">
    <property type="nucleotide sequence ID" value="NC_021282.1"/>
</dbReference>
<organism evidence="2 3">
    <name type="scientific">Mycobacteroides abscessus subsp. bolletii 50594</name>
    <dbReference type="NCBI Taxonomy" id="1303024"/>
    <lineage>
        <taxon>Bacteria</taxon>
        <taxon>Bacillati</taxon>
        <taxon>Actinomycetota</taxon>
        <taxon>Actinomycetes</taxon>
        <taxon>Mycobacteriales</taxon>
        <taxon>Mycobacteriaceae</taxon>
        <taxon>Mycobacteroides</taxon>
        <taxon>Mycobacteroides abscessus</taxon>
    </lineage>
</organism>
<keyword evidence="1" id="KW-0472">Membrane</keyword>
<accession>A0AB33ABC3</accession>
<dbReference type="Proteomes" id="UP000013961">
    <property type="component" value="Chromosome"/>
</dbReference>
<evidence type="ECO:0000313" key="3">
    <source>
        <dbReference type="Proteomes" id="UP000013961"/>
    </source>
</evidence>
<feature type="transmembrane region" description="Helical" evidence="1">
    <location>
        <begin position="12"/>
        <end position="31"/>
    </location>
</feature>
<keyword evidence="1" id="KW-1133">Transmembrane helix</keyword>
<dbReference type="KEGG" id="mabb:MASS_2533"/>
<evidence type="ECO:0008006" key="4">
    <source>
        <dbReference type="Google" id="ProtNLM"/>
    </source>
</evidence>
<name>A0AB33ABC3_9MYCO</name>
<evidence type="ECO:0000256" key="1">
    <source>
        <dbReference type="SAM" id="Phobius"/>
    </source>
</evidence>
<dbReference type="AlphaFoldDB" id="A0AB33ABC3"/>
<evidence type="ECO:0000313" key="2">
    <source>
        <dbReference type="EMBL" id="AGM29135.1"/>
    </source>
</evidence>
<dbReference type="EMBL" id="CP004374">
    <property type="protein sequence ID" value="AGM29135.1"/>
    <property type="molecule type" value="Genomic_DNA"/>
</dbReference>
<reference evidence="2 3" key="1">
    <citation type="journal article" date="2013" name="Genome Announc.">
        <title>Complete Genome Sequence of Mycobacterium massiliense Clinical Strain Asan 50594, Belonging to the Type II Genotype.</title>
        <authorList>
            <person name="Kim B.J."/>
            <person name="Kim B.R."/>
            <person name="Hong S.H."/>
            <person name="Seok S.H."/>
            <person name="Kook Y.H."/>
            <person name="Kim B.J."/>
        </authorList>
    </citation>
    <scope>NUCLEOTIDE SEQUENCE [LARGE SCALE GENOMIC DNA]</scope>
    <source>
        <strain evidence="2 3">50594</strain>
    </source>
</reference>
<sequence length="118" mass="13270">MTTFDPGRQARIALGVAFTGAGIAHVVKHHWFEQLVPEQLARWRKPISAVTAIIQFVGGISMFVPRLRVLARWTNLAVLMPTLPAAVDQINHPEMLRKAGVPPSWPRCEWSCKSWLPH</sequence>
<proteinExistence type="predicted"/>
<gene>
    <name evidence="2" type="ORF">MASS_2533</name>
</gene>
<keyword evidence="1" id="KW-0812">Transmembrane</keyword>